<dbReference type="AlphaFoldDB" id="A0A377YQ40"/>
<feature type="domain" description="ParB/Spo0J HTH" evidence="1">
    <location>
        <begin position="4"/>
        <end position="88"/>
    </location>
</feature>
<evidence type="ECO:0000313" key="3">
    <source>
        <dbReference type="Proteomes" id="UP000254799"/>
    </source>
</evidence>
<evidence type="ECO:0000313" key="2">
    <source>
        <dbReference type="EMBL" id="STU46143.1"/>
    </source>
</evidence>
<keyword evidence="2" id="KW-0238">DNA-binding</keyword>
<dbReference type="Pfam" id="PF17762">
    <property type="entry name" value="HTH_ParB"/>
    <property type="match status" value="1"/>
</dbReference>
<accession>A0A377YQ40</accession>
<reference evidence="2 3" key="1">
    <citation type="submission" date="2018-06" db="EMBL/GenBank/DDBJ databases">
        <authorList>
            <consortium name="Pathogen Informatics"/>
            <person name="Doyle S."/>
        </authorList>
    </citation>
    <scope>NUCLEOTIDE SEQUENCE [LARGE SCALE GENOMIC DNA]</scope>
    <source>
        <strain evidence="2 3">NCTC8849</strain>
    </source>
</reference>
<dbReference type="SUPFAM" id="SSF109709">
    <property type="entry name" value="KorB DNA-binding domain-like"/>
    <property type="match status" value="1"/>
</dbReference>
<dbReference type="Proteomes" id="UP000254799">
    <property type="component" value="Unassembled WGS sequence"/>
</dbReference>
<dbReference type="GO" id="GO:0003677">
    <property type="term" value="F:DNA binding"/>
    <property type="evidence" value="ECO:0007669"/>
    <property type="project" value="UniProtKB-KW"/>
</dbReference>
<dbReference type="PANTHER" id="PTHR33375:SF7">
    <property type="entry name" value="CHROMOSOME 2-PARTITIONING PROTEIN PARB-RELATED"/>
    <property type="match status" value="1"/>
</dbReference>
<name>A0A377YQ40_KLEPN</name>
<evidence type="ECO:0000259" key="1">
    <source>
        <dbReference type="Pfam" id="PF17762"/>
    </source>
</evidence>
<sequence length="218" mass="24387">MAMHPSEQIAGFRTLAEQGKTPAQIGDLLGFGTRHVQRMLKLTELAPEILEALAKDEITTEHCQALALENDQARQVEVLATARKRGWNNEPSVATIRDLITNEEVSTTGKKFRFVGEDAFSPDEIRVDLFSSETGGFVKVLPSMPPCWKNCRTSRSTSAKRKAGHGVMVVLIRFLTTGRTLKSGVCSLFHRLNILRQNQNVLRSWKLWKLSMKARTPA</sequence>
<dbReference type="PANTHER" id="PTHR33375">
    <property type="entry name" value="CHROMOSOME-PARTITIONING PROTEIN PARB-RELATED"/>
    <property type="match status" value="1"/>
</dbReference>
<proteinExistence type="predicted"/>
<organism evidence="2 3">
    <name type="scientific">Klebsiella pneumoniae</name>
    <dbReference type="NCBI Taxonomy" id="573"/>
    <lineage>
        <taxon>Bacteria</taxon>
        <taxon>Pseudomonadati</taxon>
        <taxon>Pseudomonadota</taxon>
        <taxon>Gammaproteobacteria</taxon>
        <taxon>Enterobacterales</taxon>
        <taxon>Enterobacteriaceae</taxon>
        <taxon>Klebsiella/Raoultella group</taxon>
        <taxon>Klebsiella</taxon>
        <taxon>Klebsiella pneumoniae complex</taxon>
    </lineage>
</organism>
<dbReference type="GO" id="GO:0007059">
    <property type="term" value="P:chromosome segregation"/>
    <property type="evidence" value="ECO:0007669"/>
    <property type="project" value="TreeGrafter"/>
</dbReference>
<gene>
    <name evidence="2" type="ORF">NCTC8849_05823</name>
</gene>
<dbReference type="InterPro" id="IPR041468">
    <property type="entry name" value="HTH_ParB/Spo0J"/>
</dbReference>
<dbReference type="Gene3D" id="1.10.10.2830">
    <property type="match status" value="1"/>
</dbReference>
<protein>
    <submittedName>
        <fullName evidence="2">DNA-binding protein</fullName>
    </submittedName>
</protein>
<dbReference type="InterPro" id="IPR050336">
    <property type="entry name" value="Chromosome_partition/occlusion"/>
</dbReference>
<dbReference type="EMBL" id="UGLC01000003">
    <property type="protein sequence ID" value="STU46143.1"/>
    <property type="molecule type" value="Genomic_DNA"/>
</dbReference>
<dbReference type="GO" id="GO:0005694">
    <property type="term" value="C:chromosome"/>
    <property type="evidence" value="ECO:0007669"/>
    <property type="project" value="TreeGrafter"/>
</dbReference>